<dbReference type="Proteomes" id="UP000011910">
    <property type="component" value="Unassembled WGS sequence"/>
</dbReference>
<dbReference type="InterPro" id="IPR011050">
    <property type="entry name" value="Pectin_lyase_fold/virulence"/>
</dbReference>
<dbReference type="RefSeq" id="WP_009196582.1">
    <property type="nucleotide sequence ID" value="NZ_AODQ01000097.1"/>
</dbReference>
<organism evidence="3 4">
    <name type="scientific">Cesiribacter andamanensis AMV16</name>
    <dbReference type="NCBI Taxonomy" id="1279009"/>
    <lineage>
        <taxon>Bacteria</taxon>
        <taxon>Pseudomonadati</taxon>
        <taxon>Bacteroidota</taxon>
        <taxon>Cytophagia</taxon>
        <taxon>Cytophagales</taxon>
        <taxon>Cesiribacteraceae</taxon>
        <taxon>Cesiribacter</taxon>
    </lineage>
</organism>
<dbReference type="InterPro" id="IPR026444">
    <property type="entry name" value="Secre_tail"/>
</dbReference>
<dbReference type="InterPro" id="IPR039448">
    <property type="entry name" value="Beta_helix"/>
</dbReference>
<evidence type="ECO:0000259" key="2">
    <source>
        <dbReference type="Pfam" id="PF13229"/>
    </source>
</evidence>
<feature type="chain" id="PRO_5004082277" description="Right handed beta helix domain-containing protein" evidence="1">
    <location>
        <begin position="22"/>
        <end position="1102"/>
    </location>
</feature>
<gene>
    <name evidence="3" type="ORF">ADICEAN_03199</name>
</gene>
<dbReference type="Pfam" id="PF13229">
    <property type="entry name" value="Beta_helix"/>
    <property type="match status" value="1"/>
</dbReference>
<feature type="domain" description="Right handed beta helix" evidence="2">
    <location>
        <begin position="230"/>
        <end position="374"/>
    </location>
</feature>
<evidence type="ECO:0000313" key="3">
    <source>
        <dbReference type="EMBL" id="EMR01680.1"/>
    </source>
</evidence>
<proteinExistence type="predicted"/>
<dbReference type="EMBL" id="AODQ01000097">
    <property type="protein sequence ID" value="EMR01680.1"/>
    <property type="molecule type" value="Genomic_DNA"/>
</dbReference>
<evidence type="ECO:0000313" key="4">
    <source>
        <dbReference type="Proteomes" id="UP000011910"/>
    </source>
</evidence>
<sequence>MAVHRSALFLLLLLLAGYSLPATTYYVSATGSDAHSGTSPQQAWASLQKANATRFYPGDSLLFEGGSRFEGGLYFGSDTRGTASQPIVISSYPGADGARRATLYSGNESGLQAYNTAGFHISQLVFEGSGRTRNGSSGIDFYMDLPATRLTYLHIDSVEVWGYREAGIMIGSWNGSSGFEDIRITYTLAHDNGEAGITTYAEAVLGHARVYVGYSKAYNNSGKPDKTNSHSGSGIMLGGVEEGLIEYCEAYNNGWLNAWQGGGPVGIWGYSSHKLIIQYNESHHNRTGTAKDGGGFDIDGGCTDCTLQYNYSHDNDGPGYLIAQYPDAPPLKGAVIRYNISENDARKNGYGGIHLWSSGANGGIQDAQIYNNTVYMTPSDKGTPRALFVQSGGVKGVQIRNNLLVTSGGLELVYVDKLTDVRFEGNNYWAGSGNFKVNWGGTLHTSLANWRQRTGQEQKGGTALGHTLDPRLKAPGGGLNFPVAGQLYLLTGYELAEDSPLADKGLDLIKDFGLDIGLQDFWGNSLQGRGKLSIGAYQPTPLLRACLQGGRTMLQQEDVPPGGTYSGKGVVEGAYFDPALAGAGQHPITYTFTNPQGRQQQKTLSVRVLKATTTAWTGQSGASASWFDAQNWSSCVPGLAIDAQLPEGAQPLFEPGMPAQVRDLQGQEVLSLPEGAQLEIAGQYSGERLEAAGAGVRFSGSAGQPIPEGVYGSLEVKGSGLKTLAGPVRILQTLRLGNSPLALGDADLQLAAAATLEGASASSYLITSGEGALVLEGIGEGASALFPIGTEQGYAPALLTNSGQADAYSLRVEEGVLSSGSWGNPLEQEGVDHTWHLSEGLKGGSDVQLELYWQQSDEQELFERARSYISHFEEGSWSEPDTRAGFAREQNAEGFYSIRLEGISSFSPFAIRNRPVPLPVALGDFQVQAQGGDALLSWFTYSEKDNRGFEVEVSTDGSRYRSLGFVASRQPTTQQQQHYSFSDTESAKTGTRYYRLRQLDLDGASSYSPVRMLRFGGLQQALGAYPNPFGNRLSLELQAATAEEAQISLIDTWGRQVYSRSFPLQPGLNAVSLDLQTVTNPGVYVLRASWGGQLQQLKVVKR</sequence>
<dbReference type="Gene3D" id="2.160.20.10">
    <property type="entry name" value="Single-stranded right-handed beta-helix, Pectin lyase-like"/>
    <property type="match status" value="1"/>
</dbReference>
<feature type="signal peptide" evidence="1">
    <location>
        <begin position="1"/>
        <end position="21"/>
    </location>
</feature>
<dbReference type="OrthoDB" id="3333873at2"/>
<dbReference type="SUPFAM" id="SSF51126">
    <property type="entry name" value="Pectin lyase-like"/>
    <property type="match status" value="1"/>
</dbReference>
<dbReference type="InterPro" id="IPR006626">
    <property type="entry name" value="PbH1"/>
</dbReference>
<dbReference type="InterPro" id="IPR012334">
    <property type="entry name" value="Pectin_lyas_fold"/>
</dbReference>
<evidence type="ECO:0000256" key="1">
    <source>
        <dbReference type="SAM" id="SignalP"/>
    </source>
</evidence>
<reference evidence="3 4" key="1">
    <citation type="journal article" date="2013" name="Genome Announc.">
        <title>Draft Genome Sequence of Cesiribacter andamanensis Strain AMV16T, Isolated from a Soil Sample from a Mud Volcano in the Andaman Islands, India.</title>
        <authorList>
            <person name="Shivaji S."/>
            <person name="Ara S."/>
            <person name="Begum Z."/>
            <person name="Srinivas T.N."/>
            <person name="Singh A."/>
            <person name="Kumar Pinnaka A."/>
        </authorList>
    </citation>
    <scope>NUCLEOTIDE SEQUENCE [LARGE SCALE GENOMIC DNA]</scope>
    <source>
        <strain evidence="3 4">AMV16</strain>
    </source>
</reference>
<protein>
    <recommendedName>
        <fullName evidence="2">Right handed beta helix domain-containing protein</fullName>
    </recommendedName>
</protein>
<accession>M7NIU0</accession>
<dbReference type="NCBIfam" id="TIGR04183">
    <property type="entry name" value="Por_Secre_tail"/>
    <property type="match status" value="1"/>
</dbReference>
<dbReference type="SMART" id="SM00710">
    <property type="entry name" value="PbH1"/>
    <property type="match status" value="7"/>
</dbReference>
<dbReference type="eggNOG" id="COG3391">
    <property type="taxonomic scope" value="Bacteria"/>
</dbReference>
<comment type="caution">
    <text evidence="3">The sequence shown here is derived from an EMBL/GenBank/DDBJ whole genome shotgun (WGS) entry which is preliminary data.</text>
</comment>
<keyword evidence="1" id="KW-0732">Signal</keyword>
<keyword evidence="4" id="KW-1185">Reference proteome</keyword>
<name>M7NIU0_9BACT</name>
<dbReference type="AlphaFoldDB" id="M7NIU0"/>
<dbReference type="STRING" id="1279009.ADICEAN_03199"/>